<accession>A0A210Q318</accession>
<dbReference type="EMBL" id="NEDP02005158">
    <property type="protein sequence ID" value="OWF43143.1"/>
    <property type="molecule type" value="Genomic_DNA"/>
</dbReference>
<keyword evidence="3" id="KW-1185">Reference proteome</keyword>
<sequence>MATAVNDKRTVIIAARERGPGPGRYALPSSIGFMSHDCTKRMKPAYSFGRRLYDDLYRSDCSPGPAYFIDPRITRHGNDGTPAYSMLERQRDPNTFKTPSPGAYSPEKVHPQGERNAARYSISARTPYRQRDQNPSPNKYCLPAVLGNKQPNKPAPPAYFMSSRQNIGSYVEDLAKTPGPGRYNGTHPDSYMVKSPLYSMRSRSYMPGDNTKKPGPGQHSPERVSINKQAPPKHSLGIRHSEFICPLITEC</sequence>
<gene>
    <name evidence="2" type="ORF">KP79_PYT14821</name>
</gene>
<dbReference type="Pfam" id="PF07004">
    <property type="entry name" value="SHIPPO-rpt"/>
    <property type="match status" value="4"/>
</dbReference>
<reference evidence="2 3" key="1">
    <citation type="journal article" date="2017" name="Nat. Ecol. Evol.">
        <title>Scallop genome provides insights into evolution of bilaterian karyotype and development.</title>
        <authorList>
            <person name="Wang S."/>
            <person name="Zhang J."/>
            <person name="Jiao W."/>
            <person name="Li J."/>
            <person name="Xun X."/>
            <person name="Sun Y."/>
            <person name="Guo X."/>
            <person name="Huan P."/>
            <person name="Dong B."/>
            <person name="Zhang L."/>
            <person name="Hu X."/>
            <person name="Sun X."/>
            <person name="Wang J."/>
            <person name="Zhao C."/>
            <person name="Wang Y."/>
            <person name="Wang D."/>
            <person name="Huang X."/>
            <person name="Wang R."/>
            <person name="Lv J."/>
            <person name="Li Y."/>
            <person name="Zhang Z."/>
            <person name="Liu B."/>
            <person name="Lu W."/>
            <person name="Hui Y."/>
            <person name="Liang J."/>
            <person name="Zhou Z."/>
            <person name="Hou R."/>
            <person name="Li X."/>
            <person name="Liu Y."/>
            <person name="Li H."/>
            <person name="Ning X."/>
            <person name="Lin Y."/>
            <person name="Zhao L."/>
            <person name="Xing Q."/>
            <person name="Dou J."/>
            <person name="Li Y."/>
            <person name="Mao J."/>
            <person name="Guo H."/>
            <person name="Dou H."/>
            <person name="Li T."/>
            <person name="Mu C."/>
            <person name="Jiang W."/>
            <person name="Fu Q."/>
            <person name="Fu X."/>
            <person name="Miao Y."/>
            <person name="Liu J."/>
            <person name="Yu Q."/>
            <person name="Li R."/>
            <person name="Liao H."/>
            <person name="Li X."/>
            <person name="Kong Y."/>
            <person name="Jiang Z."/>
            <person name="Chourrout D."/>
            <person name="Li R."/>
            <person name="Bao Z."/>
        </authorList>
    </citation>
    <scope>NUCLEOTIDE SEQUENCE [LARGE SCALE GENOMIC DNA]</scope>
    <source>
        <strain evidence="2 3">PY_sf001</strain>
    </source>
</reference>
<protein>
    <submittedName>
        <fullName evidence="2">Outer dense fiber protein 3</fullName>
    </submittedName>
</protein>
<evidence type="ECO:0000313" key="2">
    <source>
        <dbReference type="EMBL" id="OWF43143.1"/>
    </source>
</evidence>
<comment type="caution">
    <text evidence="2">The sequence shown here is derived from an EMBL/GenBank/DDBJ whole genome shotgun (WGS) entry which is preliminary data.</text>
</comment>
<proteinExistence type="predicted"/>
<feature type="region of interest" description="Disordered" evidence="1">
    <location>
        <begin position="202"/>
        <end position="235"/>
    </location>
</feature>
<dbReference type="STRING" id="6573.A0A210Q318"/>
<organism evidence="2 3">
    <name type="scientific">Mizuhopecten yessoensis</name>
    <name type="common">Japanese scallop</name>
    <name type="synonym">Patinopecten yessoensis</name>
    <dbReference type="NCBI Taxonomy" id="6573"/>
    <lineage>
        <taxon>Eukaryota</taxon>
        <taxon>Metazoa</taxon>
        <taxon>Spiralia</taxon>
        <taxon>Lophotrochozoa</taxon>
        <taxon>Mollusca</taxon>
        <taxon>Bivalvia</taxon>
        <taxon>Autobranchia</taxon>
        <taxon>Pteriomorphia</taxon>
        <taxon>Pectinida</taxon>
        <taxon>Pectinoidea</taxon>
        <taxon>Pectinidae</taxon>
        <taxon>Mizuhopecten</taxon>
    </lineage>
</organism>
<dbReference type="GO" id="GO:0005856">
    <property type="term" value="C:cytoskeleton"/>
    <property type="evidence" value="ECO:0007669"/>
    <property type="project" value="TreeGrafter"/>
</dbReference>
<dbReference type="AlphaFoldDB" id="A0A210Q318"/>
<dbReference type="InterPro" id="IPR051291">
    <property type="entry name" value="CIMAP"/>
</dbReference>
<dbReference type="PANTHER" id="PTHR21580:SF57">
    <property type="entry name" value="OUTER DENSE FIBER OF SPERM TAILS 3-LIKE 2-RELATED"/>
    <property type="match status" value="1"/>
</dbReference>
<dbReference type="InterPro" id="IPR010736">
    <property type="entry name" value="SHIPPO-rpt"/>
</dbReference>
<dbReference type="Proteomes" id="UP000242188">
    <property type="component" value="Unassembled WGS sequence"/>
</dbReference>
<evidence type="ECO:0000313" key="3">
    <source>
        <dbReference type="Proteomes" id="UP000242188"/>
    </source>
</evidence>
<feature type="region of interest" description="Disordered" evidence="1">
    <location>
        <begin position="90"/>
        <end position="115"/>
    </location>
</feature>
<dbReference type="PANTHER" id="PTHR21580">
    <property type="entry name" value="SHIPPO-1-RELATED"/>
    <property type="match status" value="1"/>
</dbReference>
<name>A0A210Q318_MIZYE</name>
<dbReference type="OrthoDB" id="429991at2759"/>
<evidence type="ECO:0000256" key="1">
    <source>
        <dbReference type="SAM" id="MobiDB-lite"/>
    </source>
</evidence>